<sequence length="210" mass="22231">MTSANAADLDIAGAFHPAPDQGCPAGTGTLLLLAPREPQFWPAFTESPEYRDGAPDPMDRWSARVIGALAHDLGAKALFPFGGAPFHPFYSWALASGRAWASPVRLLVHDTAGLFISYRGALALPGRLKIPTPTATTPCKTCVQKPCLTACPIGALGPDGYDVPSCRAHIAGNAGRECIQGGCLTRRACPISARHGRLPEQSAFHMRAFQ</sequence>
<dbReference type="Proteomes" id="UP001597151">
    <property type="component" value="Unassembled WGS sequence"/>
</dbReference>
<reference evidence="2" key="1">
    <citation type="journal article" date="2019" name="Int. J. Syst. Evol. Microbiol.">
        <title>The Global Catalogue of Microorganisms (GCM) 10K type strain sequencing project: providing services to taxonomists for standard genome sequencing and annotation.</title>
        <authorList>
            <consortium name="The Broad Institute Genomics Platform"/>
            <consortium name="The Broad Institute Genome Sequencing Center for Infectious Disease"/>
            <person name="Wu L."/>
            <person name="Ma J."/>
        </authorList>
    </citation>
    <scope>NUCLEOTIDE SEQUENCE [LARGE SCALE GENOMIC DNA]</scope>
    <source>
        <strain evidence="2">CCUG 55328</strain>
    </source>
</reference>
<proteinExistence type="predicted"/>
<evidence type="ECO:0000313" key="1">
    <source>
        <dbReference type="EMBL" id="MFD1195739.1"/>
    </source>
</evidence>
<organism evidence="1 2">
    <name type="scientific">Seohaeicola saemankumensis</name>
    <dbReference type="NCBI Taxonomy" id="481181"/>
    <lineage>
        <taxon>Bacteria</taxon>
        <taxon>Pseudomonadati</taxon>
        <taxon>Pseudomonadota</taxon>
        <taxon>Alphaproteobacteria</taxon>
        <taxon>Rhodobacterales</taxon>
        <taxon>Roseobacteraceae</taxon>
        <taxon>Seohaeicola</taxon>
    </lineage>
</organism>
<keyword evidence="2" id="KW-1185">Reference proteome</keyword>
<gene>
    <name evidence="1" type="ORF">ACFQ3C_13785</name>
</gene>
<dbReference type="EMBL" id="JBHTKR010000005">
    <property type="protein sequence ID" value="MFD1195739.1"/>
    <property type="molecule type" value="Genomic_DNA"/>
</dbReference>
<dbReference type="RefSeq" id="WP_380793344.1">
    <property type="nucleotide sequence ID" value="NZ_JBHTKR010000005.1"/>
</dbReference>
<accession>A0ABW3TEW1</accession>
<protein>
    <submittedName>
        <fullName evidence="1">Ferredoxin</fullName>
    </submittedName>
</protein>
<comment type="caution">
    <text evidence="1">The sequence shown here is derived from an EMBL/GenBank/DDBJ whole genome shotgun (WGS) entry which is preliminary data.</text>
</comment>
<name>A0ABW3TEW1_9RHOB</name>
<evidence type="ECO:0000313" key="2">
    <source>
        <dbReference type="Proteomes" id="UP001597151"/>
    </source>
</evidence>